<reference evidence="3" key="1">
    <citation type="journal article" date="2019" name="Int. J. Syst. Evol. Microbiol.">
        <title>The Global Catalogue of Microorganisms (GCM) 10K type strain sequencing project: providing services to taxonomists for standard genome sequencing and annotation.</title>
        <authorList>
            <consortium name="The Broad Institute Genomics Platform"/>
            <consortium name="The Broad Institute Genome Sequencing Center for Infectious Disease"/>
            <person name="Wu L."/>
            <person name="Ma J."/>
        </authorList>
    </citation>
    <scope>NUCLEOTIDE SEQUENCE [LARGE SCALE GENOMIC DNA]</scope>
    <source>
        <strain evidence="3">CGMCC 1.12471</strain>
    </source>
</reference>
<dbReference type="PANTHER" id="PTHR30212:SF2">
    <property type="entry name" value="PROTEIN YIIM"/>
    <property type="match status" value="1"/>
</dbReference>
<dbReference type="PROSITE" id="PS51340">
    <property type="entry name" value="MOSC"/>
    <property type="match status" value="1"/>
</dbReference>
<evidence type="ECO:0000313" key="3">
    <source>
        <dbReference type="Proteomes" id="UP001597347"/>
    </source>
</evidence>
<dbReference type="Pfam" id="PF03473">
    <property type="entry name" value="MOSC"/>
    <property type="match status" value="1"/>
</dbReference>
<dbReference type="Proteomes" id="UP001597347">
    <property type="component" value="Unassembled WGS sequence"/>
</dbReference>
<dbReference type="RefSeq" id="WP_377933498.1">
    <property type="nucleotide sequence ID" value="NZ_JBHUEA010000009.1"/>
</dbReference>
<dbReference type="InterPro" id="IPR011037">
    <property type="entry name" value="Pyrv_Knase-like_insert_dom_sf"/>
</dbReference>
<protein>
    <submittedName>
        <fullName evidence="2">MOSC domain-containing protein</fullName>
    </submittedName>
</protein>
<dbReference type="SUPFAM" id="SSF50800">
    <property type="entry name" value="PK beta-barrel domain-like"/>
    <property type="match status" value="1"/>
</dbReference>
<gene>
    <name evidence="2" type="ORF">ACFSBI_07255</name>
</gene>
<feature type="domain" description="MOSC" evidence="1">
    <location>
        <begin position="27"/>
        <end position="165"/>
    </location>
</feature>
<dbReference type="PANTHER" id="PTHR30212">
    <property type="entry name" value="PROTEIN YIIM"/>
    <property type="match status" value="1"/>
</dbReference>
<comment type="caution">
    <text evidence="2">The sequence shown here is derived from an EMBL/GenBank/DDBJ whole genome shotgun (WGS) entry which is preliminary data.</text>
</comment>
<dbReference type="InterPro" id="IPR005302">
    <property type="entry name" value="MoCF_Sase_C"/>
</dbReference>
<accession>A0ABW4LEG6</accession>
<evidence type="ECO:0000313" key="2">
    <source>
        <dbReference type="EMBL" id="MFD1721344.1"/>
    </source>
</evidence>
<keyword evidence="3" id="KW-1185">Reference proteome</keyword>
<dbReference type="Gene3D" id="2.40.33.20">
    <property type="entry name" value="PK beta-barrel domain-like"/>
    <property type="match status" value="1"/>
</dbReference>
<evidence type="ECO:0000259" key="1">
    <source>
        <dbReference type="PROSITE" id="PS51340"/>
    </source>
</evidence>
<organism evidence="2 3">
    <name type="scientific">Amnibacterium endophyticum</name>
    <dbReference type="NCBI Taxonomy" id="2109337"/>
    <lineage>
        <taxon>Bacteria</taxon>
        <taxon>Bacillati</taxon>
        <taxon>Actinomycetota</taxon>
        <taxon>Actinomycetes</taxon>
        <taxon>Micrococcales</taxon>
        <taxon>Microbacteriaceae</taxon>
        <taxon>Amnibacterium</taxon>
    </lineage>
</organism>
<sequence>MNVGAAEPSTAKRVGVTGFHKRAVDAAELRAPGPKDGGLGSGLVGDFVGDVENHGGDRQAVYAVAREELDGWERRLGRAVPDGGFGENLTTVGIDVDAARVGDRWRVGDEVVLEVTGPRLPCATFAARMGERGWLRTFTEVGRTGAYLSIVTPGTVRPGDAIEVESRAGHDVDLPETFRAFMGDARAAAVVLDAGFLPEDEADWLRERVRARS</sequence>
<dbReference type="EMBL" id="JBHUEA010000009">
    <property type="protein sequence ID" value="MFD1721344.1"/>
    <property type="molecule type" value="Genomic_DNA"/>
</dbReference>
<proteinExistence type="predicted"/>
<name>A0ABW4LEG6_9MICO</name>
<dbReference type="InterPro" id="IPR052353">
    <property type="entry name" value="Benzoxazolinone_Detox_Enz"/>
</dbReference>